<dbReference type="PANTHER" id="PTHR11070">
    <property type="entry name" value="UVRD / RECB / PCRA DNA HELICASE FAMILY MEMBER"/>
    <property type="match status" value="1"/>
</dbReference>
<dbReference type="SUPFAM" id="SSF52540">
    <property type="entry name" value="P-loop containing nucleoside triphosphate hydrolases"/>
    <property type="match status" value="1"/>
</dbReference>
<evidence type="ECO:0000256" key="8">
    <source>
        <dbReference type="ARBA" id="ARBA00034617"/>
    </source>
</evidence>
<dbReference type="PROSITE" id="PS51217">
    <property type="entry name" value="UVRD_HELICASE_CTER"/>
    <property type="match status" value="1"/>
</dbReference>
<dbReference type="InterPro" id="IPR027417">
    <property type="entry name" value="P-loop_NTPase"/>
</dbReference>
<keyword evidence="4 11" id="KW-0347">Helicase</keyword>
<evidence type="ECO:0000259" key="12">
    <source>
        <dbReference type="PROSITE" id="PS51198"/>
    </source>
</evidence>
<name>A0ABU5ITA2_9BACI</name>
<dbReference type="Pfam" id="PF00580">
    <property type="entry name" value="UvrD-helicase"/>
    <property type="match status" value="1"/>
</dbReference>
<dbReference type="CDD" id="cd17932">
    <property type="entry name" value="DEXQc_UvrD"/>
    <property type="match status" value="1"/>
</dbReference>
<keyword evidence="5 11" id="KW-0067">ATP-binding</keyword>
<evidence type="ECO:0000256" key="6">
    <source>
        <dbReference type="ARBA" id="ARBA00023125"/>
    </source>
</evidence>
<dbReference type="InterPro" id="IPR014016">
    <property type="entry name" value="UvrD-like_ATP-bd"/>
</dbReference>
<dbReference type="Gene3D" id="1.10.486.10">
    <property type="entry name" value="PCRA, domain 4"/>
    <property type="match status" value="1"/>
</dbReference>
<sequence length="760" mass="88047">MNTANHGPSLIKLDELNRESFQTIFDEGKKGKLKCPVCGEQVRLYLGIEKKPYFYHIITKNAPCQDPIHTSNQTTEKTEYVERNGFKIPVSRSISSTEVPNVFKEARQVKSVQTFEQKTTNLVNRQEPYLQLLLEQGVHLDNNQLKAVTHVDGALLIVAGAGSGKTRVLTTRTAYMLNEKQIDPRTMMLVTFTAKAASEMKSRLSNYPLMNNRQIHQLLTGTFHSIFYRILSFHSPDQWSSNKLLKKEWQKEQIIKDGGKELNLDEKEFAYDLALQQIGYWKNSLTLPHEVKPESDWEEKVVFLYQHYEKLKTQQQLFDFDDMLLGCYHLFIENPKLLETYQNRFQYFLIDEFQDINKVQYELVRMLSNQSKNLCAVGDDDQSIYAFRGSDPKYLLQFENDFPDGKLVILNENYRSSHEIVSTANRIIDKNKERRPKKMNAQFLNDRLPTLFFPYDEEEEATMVIQDIQEKIEAGYEPNDFAILFRTNTGSRAIFERLANSSLPFRIDQDVEPFYERYIVKGMLAFLRLSFNEDDQNAIKDILPSLFVKQSVLTEIKGNSILKDCSLLECLTEVKTGYAFQERKLKKLVSVVRSLSKLSPMSAIEVIEKELGYGDFIKKRGNEGNKLERGSDDIRDLKVAARSFQSIDDFLDHVAHMTAMNKEIKNLSKQREHAITLSTIHRAKGLEYKIVYIVGAVDGSLPHDYALESYRNGDEAPLEEERRLLYVAVTRAMEQLYISVPEKRRGKKAYMSRFLQPVKK</sequence>
<dbReference type="EC" id="5.6.2.4" evidence="9"/>
<keyword evidence="2 11" id="KW-0547">Nucleotide-binding</keyword>
<gene>
    <name evidence="14" type="ORF">SM124_01340</name>
</gene>
<evidence type="ECO:0000256" key="10">
    <source>
        <dbReference type="ARBA" id="ARBA00048988"/>
    </source>
</evidence>
<dbReference type="RefSeq" id="WP_322444685.1">
    <property type="nucleotide sequence ID" value="NZ_JAXOFX010000001.1"/>
</dbReference>
<dbReference type="Gene3D" id="3.40.50.300">
    <property type="entry name" value="P-loop containing nucleotide triphosphate hydrolases"/>
    <property type="match status" value="2"/>
</dbReference>
<evidence type="ECO:0000256" key="1">
    <source>
        <dbReference type="ARBA" id="ARBA00009922"/>
    </source>
</evidence>
<evidence type="ECO:0000256" key="4">
    <source>
        <dbReference type="ARBA" id="ARBA00022806"/>
    </source>
</evidence>
<proteinExistence type="inferred from homology"/>
<feature type="domain" description="UvrD-like helicase ATP-binding" evidence="12">
    <location>
        <begin position="138"/>
        <end position="417"/>
    </location>
</feature>
<evidence type="ECO:0000313" key="15">
    <source>
        <dbReference type="Proteomes" id="UP001290455"/>
    </source>
</evidence>
<comment type="catalytic activity">
    <reaction evidence="10">
        <text>ATP + H2O = ADP + phosphate + H(+)</text>
        <dbReference type="Rhea" id="RHEA:13065"/>
        <dbReference type="ChEBI" id="CHEBI:15377"/>
        <dbReference type="ChEBI" id="CHEBI:15378"/>
        <dbReference type="ChEBI" id="CHEBI:30616"/>
        <dbReference type="ChEBI" id="CHEBI:43474"/>
        <dbReference type="ChEBI" id="CHEBI:456216"/>
        <dbReference type="EC" id="5.6.2.4"/>
    </reaction>
</comment>
<comment type="catalytic activity">
    <reaction evidence="8">
        <text>Couples ATP hydrolysis with the unwinding of duplex DNA by translocating in the 3'-5' direction.</text>
        <dbReference type="EC" id="5.6.2.4"/>
    </reaction>
</comment>
<comment type="similarity">
    <text evidence="1">Belongs to the helicase family. UvrD subfamily.</text>
</comment>
<keyword evidence="6" id="KW-0238">DNA-binding</keyword>
<evidence type="ECO:0000256" key="5">
    <source>
        <dbReference type="ARBA" id="ARBA00022840"/>
    </source>
</evidence>
<dbReference type="PANTHER" id="PTHR11070:SF2">
    <property type="entry name" value="ATP-DEPENDENT DNA HELICASE SRS2"/>
    <property type="match status" value="1"/>
</dbReference>
<keyword evidence="15" id="KW-1185">Reference proteome</keyword>
<evidence type="ECO:0000256" key="3">
    <source>
        <dbReference type="ARBA" id="ARBA00022801"/>
    </source>
</evidence>
<keyword evidence="3 11" id="KW-0378">Hydrolase</keyword>
<comment type="caution">
    <text evidence="14">The sequence shown here is derived from an EMBL/GenBank/DDBJ whole genome shotgun (WGS) entry which is preliminary data.</text>
</comment>
<reference evidence="14 15" key="1">
    <citation type="submission" date="2023-11" db="EMBL/GenBank/DDBJ databases">
        <title>Bacillus jintuensis, isolated from a mudflat on the Beibu Gulf coast.</title>
        <authorList>
            <person name="Li M."/>
        </authorList>
    </citation>
    <scope>NUCLEOTIDE SEQUENCE [LARGE SCALE GENOMIC DNA]</scope>
    <source>
        <strain evidence="14 15">31A1R</strain>
    </source>
</reference>
<dbReference type="InterPro" id="IPR014017">
    <property type="entry name" value="DNA_helicase_UvrD-like_C"/>
</dbReference>
<evidence type="ECO:0000256" key="11">
    <source>
        <dbReference type="PROSITE-ProRule" id="PRU00560"/>
    </source>
</evidence>
<dbReference type="Gene3D" id="1.10.10.160">
    <property type="match status" value="1"/>
</dbReference>
<evidence type="ECO:0000313" key="14">
    <source>
        <dbReference type="EMBL" id="MDZ5470382.1"/>
    </source>
</evidence>
<feature type="domain" description="UvrD-like helicase C-terminal" evidence="13">
    <location>
        <begin position="418"/>
        <end position="685"/>
    </location>
</feature>
<accession>A0ABU5ITA2</accession>
<dbReference type="CDD" id="cd18807">
    <property type="entry name" value="SF1_C_UvrD"/>
    <property type="match status" value="1"/>
</dbReference>
<dbReference type="InterPro" id="IPR000212">
    <property type="entry name" value="DNA_helicase_UvrD/REP"/>
</dbReference>
<evidence type="ECO:0000256" key="9">
    <source>
        <dbReference type="ARBA" id="ARBA00034808"/>
    </source>
</evidence>
<dbReference type="Proteomes" id="UP001290455">
    <property type="component" value="Unassembled WGS sequence"/>
</dbReference>
<evidence type="ECO:0000256" key="7">
    <source>
        <dbReference type="ARBA" id="ARBA00023235"/>
    </source>
</evidence>
<dbReference type="PROSITE" id="PS51198">
    <property type="entry name" value="UVRD_HELICASE_ATP_BIND"/>
    <property type="match status" value="1"/>
</dbReference>
<dbReference type="Pfam" id="PF13361">
    <property type="entry name" value="UvrD_C"/>
    <property type="match status" value="1"/>
</dbReference>
<dbReference type="GO" id="GO:0004386">
    <property type="term" value="F:helicase activity"/>
    <property type="evidence" value="ECO:0007669"/>
    <property type="project" value="UniProtKB-KW"/>
</dbReference>
<dbReference type="InterPro" id="IPR013986">
    <property type="entry name" value="DExx_box_DNA_helicase_dom_sf"/>
</dbReference>
<organism evidence="14 15">
    <name type="scientific">Robertmurraya mangrovi</name>
    <dbReference type="NCBI Taxonomy" id="3098077"/>
    <lineage>
        <taxon>Bacteria</taxon>
        <taxon>Bacillati</taxon>
        <taxon>Bacillota</taxon>
        <taxon>Bacilli</taxon>
        <taxon>Bacillales</taxon>
        <taxon>Bacillaceae</taxon>
        <taxon>Robertmurraya</taxon>
    </lineage>
</organism>
<dbReference type="GO" id="GO:0016787">
    <property type="term" value="F:hydrolase activity"/>
    <property type="evidence" value="ECO:0007669"/>
    <property type="project" value="UniProtKB-KW"/>
</dbReference>
<evidence type="ECO:0000259" key="13">
    <source>
        <dbReference type="PROSITE" id="PS51217"/>
    </source>
</evidence>
<keyword evidence="7" id="KW-0413">Isomerase</keyword>
<evidence type="ECO:0000256" key="2">
    <source>
        <dbReference type="ARBA" id="ARBA00022741"/>
    </source>
</evidence>
<feature type="binding site" evidence="11">
    <location>
        <begin position="159"/>
        <end position="166"/>
    </location>
    <ligand>
        <name>ATP</name>
        <dbReference type="ChEBI" id="CHEBI:30616"/>
    </ligand>
</feature>
<dbReference type="EMBL" id="JAXOFX010000001">
    <property type="protein sequence ID" value="MDZ5470382.1"/>
    <property type="molecule type" value="Genomic_DNA"/>
</dbReference>
<protein>
    <recommendedName>
        <fullName evidence="9">DNA 3'-5' helicase</fullName>
        <ecNumber evidence="9">5.6.2.4</ecNumber>
    </recommendedName>
</protein>